<dbReference type="SUPFAM" id="SSF56281">
    <property type="entry name" value="Metallo-hydrolase/oxidoreductase"/>
    <property type="match status" value="1"/>
</dbReference>
<feature type="binding site" evidence="7">
    <location>
        <position position="69"/>
    </location>
    <ligand>
        <name>Zn(2+)</name>
        <dbReference type="ChEBI" id="CHEBI:29105"/>
        <label>1</label>
    </ligand>
</feature>
<proteinExistence type="inferred from homology"/>
<dbReference type="PANTHER" id="PTHR43705:SF1">
    <property type="entry name" value="HYDROXYACYLGLUTATHIONE HYDROLASE GLOB"/>
    <property type="match status" value="1"/>
</dbReference>
<keyword evidence="6 7" id="KW-0862">Zinc</keyword>
<comment type="caution">
    <text evidence="9">The sequence shown here is derived from an EMBL/GenBank/DDBJ whole genome shotgun (WGS) entry which is preliminary data.</text>
</comment>
<dbReference type="EC" id="3.1.2.6" evidence="7"/>
<feature type="binding site" evidence="7">
    <location>
        <position position="71"/>
    </location>
    <ligand>
        <name>Zn(2+)</name>
        <dbReference type="ChEBI" id="CHEBI:29105"/>
        <label>2</label>
    </ligand>
</feature>
<feature type="domain" description="Metallo-beta-lactamase" evidence="8">
    <location>
        <begin position="25"/>
        <end position="179"/>
    </location>
</feature>
<dbReference type="InterPro" id="IPR017782">
    <property type="entry name" value="Hydroxyacylglutathione_Hdrlase"/>
</dbReference>
<comment type="subunit">
    <text evidence="7">Monomer.</text>
</comment>
<feature type="binding site" evidence="7">
    <location>
        <position position="141"/>
    </location>
    <ligand>
        <name>Zn(2+)</name>
        <dbReference type="ChEBI" id="CHEBI:29105"/>
        <label>1</label>
    </ligand>
</feature>
<comment type="function">
    <text evidence="7">Thiolesterase that catalyzes the hydrolysis of S-D-lactoyl-glutathione to form glutathione and D-lactic acid.</text>
</comment>
<gene>
    <name evidence="7" type="primary">gloB</name>
    <name evidence="9" type="ORF">B3C1_04585</name>
</gene>
<evidence type="ECO:0000256" key="6">
    <source>
        <dbReference type="ARBA" id="ARBA00022833"/>
    </source>
</evidence>
<keyword evidence="10" id="KW-1185">Reference proteome</keyword>
<dbReference type="GO" id="GO:0019243">
    <property type="term" value="P:methylglyoxal catabolic process to D-lactate via S-lactoyl-glutathione"/>
    <property type="evidence" value="ECO:0007669"/>
    <property type="project" value="UniProtKB-UniRule"/>
</dbReference>
<evidence type="ECO:0000313" key="10">
    <source>
        <dbReference type="Proteomes" id="UP000006755"/>
    </source>
</evidence>
<dbReference type="HAMAP" id="MF_01374">
    <property type="entry name" value="Glyoxalase_2"/>
    <property type="match status" value="1"/>
</dbReference>
<comment type="cofactor">
    <cofactor evidence="7">
        <name>Zn(2+)</name>
        <dbReference type="ChEBI" id="CHEBI:29105"/>
    </cofactor>
    <text evidence="7">Binds 2 Zn(2+) ions per subunit.</text>
</comment>
<evidence type="ECO:0000313" key="9">
    <source>
        <dbReference type="EMBL" id="EKE76155.1"/>
    </source>
</evidence>
<dbReference type="GO" id="GO:0004416">
    <property type="term" value="F:hydroxyacylglutathione hydrolase activity"/>
    <property type="evidence" value="ECO:0007669"/>
    <property type="project" value="UniProtKB-UniRule"/>
</dbReference>
<evidence type="ECO:0000256" key="4">
    <source>
        <dbReference type="ARBA" id="ARBA00022723"/>
    </source>
</evidence>
<protein>
    <recommendedName>
        <fullName evidence="7">Hydroxyacylglutathione hydrolase</fullName>
        <ecNumber evidence="7">3.1.2.6</ecNumber>
    </recommendedName>
    <alternativeName>
        <fullName evidence="7">Glyoxalase II</fullName>
        <shortName evidence="7">Glx II</shortName>
    </alternativeName>
</protein>
<reference evidence="9 10" key="1">
    <citation type="journal article" date="2012" name="J. Bacteriol.">
        <title>Genome Sequence of Gallaecimonas xiamenensis Type Strain 3-C-1.</title>
        <authorList>
            <person name="Lai Q."/>
            <person name="Wang L."/>
            <person name="Wang W."/>
            <person name="Shao Z."/>
        </authorList>
    </citation>
    <scope>NUCLEOTIDE SEQUENCE [LARGE SCALE GENOMIC DNA]</scope>
    <source>
        <strain evidence="9 10">3-C-1</strain>
    </source>
</reference>
<dbReference type="InterPro" id="IPR001279">
    <property type="entry name" value="Metallo-B-lactamas"/>
</dbReference>
<dbReference type="Gene3D" id="3.60.15.10">
    <property type="entry name" value="Ribonuclease Z/Hydroxyacylglutathione hydrolase-like"/>
    <property type="match status" value="1"/>
</dbReference>
<dbReference type="Proteomes" id="UP000006755">
    <property type="component" value="Unassembled WGS sequence"/>
</dbReference>
<feature type="binding site" evidence="7">
    <location>
        <position position="179"/>
    </location>
    <ligand>
        <name>Zn(2+)</name>
        <dbReference type="ChEBI" id="CHEBI:29105"/>
        <label>2</label>
    </ligand>
</feature>
<evidence type="ECO:0000256" key="2">
    <source>
        <dbReference type="ARBA" id="ARBA00004963"/>
    </source>
</evidence>
<dbReference type="InterPro" id="IPR032282">
    <property type="entry name" value="HAGH_C"/>
</dbReference>
<dbReference type="InterPro" id="IPR035680">
    <property type="entry name" value="Clx_II_MBL"/>
</dbReference>
<evidence type="ECO:0000256" key="3">
    <source>
        <dbReference type="ARBA" id="ARBA00006759"/>
    </source>
</evidence>
<dbReference type="eggNOG" id="COG0491">
    <property type="taxonomic scope" value="Bacteria"/>
</dbReference>
<dbReference type="UniPathway" id="UPA00619">
    <property type="reaction ID" value="UER00676"/>
</dbReference>
<dbReference type="CDD" id="cd07723">
    <property type="entry name" value="hydroxyacylglutathione_hydrolase_MBL-fold"/>
    <property type="match status" value="1"/>
</dbReference>
<dbReference type="InterPro" id="IPR036866">
    <property type="entry name" value="RibonucZ/Hydroxyglut_hydro"/>
</dbReference>
<dbReference type="SMART" id="SM00849">
    <property type="entry name" value="Lactamase_B"/>
    <property type="match status" value="1"/>
</dbReference>
<feature type="binding site" evidence="7">
    <location>
        <position position="72"/>
    </location>
    <ligand>
        <name>Zn(2+)</name>
        <dbReference type="ChEBI" id="CHEBI:29105"/>
        <label>2</label>
    </ligand>
</feature>
<name>K2KFR4_9GAMM</name>
<evidence type="ECO:0000259" key="8">
    <source>
        <dbReference type="SMART" id="SM00849"/>
    </source>
</evidence>
<keyword evidence="5 7" id="KW-0378">Hydrolase</keyword>
<sequence length="267" mass="29268">MPLTDLMNKSLPHQDPVFAIPAFKDNYIWAIRTGPDSIAVVDPGDAQPVLAVLAERQWTLSAILITHHHWDHTGGIAELCARYPVPVYGPASEDIDGITQPLSEGDRVQLQTLETLQVLAVPGHTRGHIAYFGQGMLFCGDTLFSGGCGRLFEGDAPTMFESLQKLAALPGETRVYCTHEYTQANLGFAWKVEPTNQALKTYMEDVARWRQAGLATLPSTLAKEKAINPFLRVEQTAVKAAAEAFNEGPCDTAVQVFAALRRFKDMS</sequence>
<comment type="pathway">
    <text evidence="2 7">Secondary metabolite metabolism; methylglyoxal degradation; (R)-lactate from methylglyoxal: step 2/2.</text>
</comment>
<dbReference type="Pfam" id="PF00753">
    <property type="entry name" value="Lactamase_B"/>
    <property type="match status" value="1"/>
</dbReference>
<keyword evidence="4 7" id="KW-0479">Metal-binding</keyword>
<dbReference type="InterPro" id="IPR050110">
    <property type="entry name" value="Glyoxalase_II_hydrolase"/>
</dbReference>
<dbReference type="NCBIfam" id="TIGR03413">
    <property type="entry name" value="GSH_gloB"/>
    <property type="match status" value="1"/>
</dbReference>
<comment type="similarity">
    <text evidence="3 7">Belongs to the metallo-beta-lactamase superfamily. Glyoxalase II family.</text>
</comment>
<feature type="binding site" evidence="7">
    <location>
        <position position="124"/>
    </location>
    <ligand>
        <name>Zn(2+)</name>
        <dbReference type="ChEBI" id="CHEBI:29105"/>
        <label>1</label>
    </ligand>
</feature>
<dbReference type="PATRIC" id="fig|745411.4.peg.907"/>
<dbReference type="AlphaFoldDB" id="K2KFR4"/>
<organism evidence="9 10">
    <name type="scientific">Gallaecimonas xiamenensis 3-C-1</name>
    <dbReference type="NCBI Taxonomy" id="745411"/>
    <lineage>
        <taxon>Bacteria</taxon>
        <taxon>Pseudomonadati</taxon>
        <taxon>Pseudomonadota</taxon>
        <taxon>Gammaproteobacteria</taxon>
        <taxon>Enterobacterales</taxon>
        <taxon>Gallaecimonadaceae</taxon>
        <taxon>Gallaecimonas</taxon>
    </lineage>
</organism>
<evidence type="ECO:0000256" key="7">
    <source>
        <dbReference type="HAMAP-Rule" id="MF_01374"/>
    </source>
</evidence>
<dbReference type="GO" id="GO:0046872">
    <property type="term" value="F:metal ion binding"/>
    <property type="evidence" value="ECO:0007669"/>
    <property type="project" value="UniProtKB-KW"/>
</dbReference>
<evidence type="ECO:0000256" key="5">
    <source>
        <dbReference type="ARBA" id="ARBA00022801"/>
    </source>
</evidence>
<feature type="binding site" evidence="7">
    <location>
        <position position="67"/>
    </location>
    <ligand>
        <name>Zn(2+)</name>
        <dbReference type="ChEBI" id="CHEBI:29105"/>
        <label>1</label>
    </ligand>
</feature>
<dbReference type="EMBL" id="AMRI01000005">
    <property type="protein sequence ID" value="EKE76155.1"/>
    <property type="molecule type" value="Genomic_DNA"/>
</dbReference>
<dbReference type="PANTHER" id="PTHR43705">
    <property type="entry name" value="HYDROXYACYLGLUTATHIONE HYDROLASE"/>
    <property type="match status" value="1"/>
</dbReference>
<evidence type="ECO:0000256" key="1">
    <source>
        <dbReference type="ARBA" id="ARBA00001623"/>
    </source>
</evidence>
<accession>K2KFR4</accession>
<dbReference type="PIRSF" id="PIRSF005457">
    <property type="entry name" value="Glx"/>
    <property type="match status" value="1"/>
</dbReference>
<feature type="binding site" evidence="7">
    <location>
        <position position="141"/>
    </location>
    <ligand>
        <name>Zn(2+)</name>
        <dbReference type="ChEBI" id="CHEBI:29105"/>
        <label>2</label>
    </ligand>
</feature>
<dbReference type="Pfam" id="PF16123">
    <property type="entry name" value="HAGH_C"/>
    <property type="match status" value="1"/>
</dbReference>
<comment type="catalytic activity">
    <reaction evidence="1 7">
        <text>an S-(2-hydroxyacyl)glutathione + H2O = a 2-hydroxy carboxylate + glutathione + H(+)</text>
        <dbReference type="Rhea" id="RHEA:21864"/>
        <dbReference type="ChEBI" id="CHEBI:15377"/>
        <dbReference type="ChEBI" id="CHEBI:15378"/>
        <dbReference type="ChEBI" id="CHEBI:57925"/>
        <dbReference type="ChEBI" id="CHEBI:58896"/>
        <dbReference type="ChEBI" id="CHEBI:71261"/>
        <dbReference type="EC" id="3.1.2.6"/>
    </reaction>
</comment>
<dbReference type="STRING" id="745411.B3C1_04585"/>